<dbReference type="InterPro" id="IPR036812">
    <property type="entry name" value="NAD(P)_OxRdtase_dom_sf"/>
</dbReference>
<accession>A0ABW5V0E5</accession>
<dbReference type="PANTHER" id="PTHR43364">
    <property type="entry name" value="NADH-SPECIFIC METHYLGLYOXAL REDUCTASE-RELATED"/>
    <property type="match status" value="1"/>
</dbReference>
<dbReference type="RefSeq" id="WP_019618795.1">
    <property type="nucleotide sequence ID" value="NZ_JBHUNE010000009.1"/>
</dbReference>
<dbReference type="InterPro" id="IPR023210">
    <property type="entry name" value="NADP_OxRdtase_dom"/>
</dbReference>
<dbReference type="PANTHER" id="PTHR43364:SF6">
    <property type="entry name" value="OXIDOREDUCTASE-RELATED"/>
    <property type="match status" value="1"/>
</dbReference>
<evidence type="ECO:0000259" key="1">
    <source>
        <dbReference type="Pfam" id="PF00248"/>
    </source>
</evidence>
<dbReference type="EMBL" id="JBHUNE010000009">
    <property type="protein sequence ID" value="MFD2759281.1"/>
    <property type="molecule type" value="Genomic_DNA"/>
</dbReference>
<organism evidence="2 3">
    <name type="scientific">Gulosibacter faecalis</name>
    <dbReference type="NCBI Taxonomy" id="272240"/>
    <lineage>
        <taxon>Bacteria</taxon>
        <taxon>Bacillati</taxon>
        <taxon>Actinomycetota</taxon>
        <taxon>Actinomycetes</taxon>
        <taxon>Micrococcales</taxon>
        <taxon>Microbacteriaceae</taxon>
        <taxon>Gulosibacter</taxon>
    </lineage>
</organism>
<dbReference type="Gene3D" id="3.20.20.100">
    <property type="entry name" value="NADP-dependent oxidoreductase domain"/>
    <property type="match status" value="1"/>
</dbReference>
<evidence type="ECO:0000313" key="2">
    <source>
        <dbReference type="EMBL" id="MFD2759281.1"/>
    </source>
</evidence>
<name>A0ABW5V0E5_9MICO</name>
<dbReference type="Pfam" id="PF00248">
    <property type="entry name" value="Aldo_ket_red"/>
    <property type="match status" value="1"/>
</dbReference>
<dbReference type="SUPFAM" id="SSF51430">
    <property type="entry name" value="NAD(P)-linked oxidoreductase"/>
    <property type="match status" value="1"/>
</dbReference>
<gene>
    <name evidence="2" type="ORF">ACFSW7_12930</name>
</gene>
<proteinExistence type="predicted"/>
<dbReference type="InterPro" id="IPR050523">
    <property type="entry name" value="AKR_Detox_Biosynth"/>
</dbReference>
<evidence type="ECO:0000313" key="3">
    <source>
        <dbReference type="Proteomes" id="UP001597492"/>
    </source>
</evidence>
<feature type="domain" description="NADP-dependent oxidoreductase" evidence="1">
    <location>
        <begin position="17"/>
        <end position="312"/>
    </location>
</feature>
<dbReference type="Proteomes" id="UP001597492">
    <property type="component" value="Unassembled WGS sequence"/>
</dbReference>
<comment type="caution">
    <text evidence="2">The sequence shown here is derived from an EMBL/GenBank/DDBJ whole genome shotgun (WGS) entry which is preliminary data.</text>
</comment>
<keyword evidence="3" id="KW-1185">Reference proteome</keyword>
<sequence length="321" mass="34295">MTTSRIRLGDSNLEIFPLVLGGNVFGWTADEAASFEILDAFVAAGGTLIDTADSYSAWVPGHEGGESERVIGAWLADRKPEGVQIATKVGMLPGATSLTAENVRAVAEQSRERLGVEQIDLFYAHQPDPETPLQDTVAAFDALVRDGIIANIGLSNYSGAETERWLDIAERTGAAKPVALQPQYNLVHRNDVEDDVQPVALRHNLSILPWGSLASGFLTGKYREQVEQGDSPRAGGASKFATEQGLRIIDELERIGAAHDASITSTGLAWLRQQPAVAAPIASVSRAEQLPDLIASATLTLSDDELASLTEVSTWQPEGAK</sequence>
<reference evidence="3" key="1">
    <citation type="journal article" date="2019" name="Int. J. Syst. Evol. Microbiol.">
        <title>The Global Catalogue of Microorganisms (GCM) 10K type strain sequencing project: providing services to taxonomists for standard genome sequencing and annotation.</title>
        <authorList>
            <consortium name="The Broad Institute Genomics Platform"/>
            <consortium name="The Broad Institute Genome Sequencing Center for Infectious Disease"/>
            <person name="Wu L."/>
            <person name="Ma J."/>
        </authorList>
    </citation>
    <scope>NUCLEOTIDE SEQUENCE [LARGE SCALE GENOMIC DNA]</scope>
    <source>
        <strain evidence="3">TISTR 1514</strain>
    </source>
</reference>
<protein>
    <submittedName>
        <fullName evidence="2">Aldo/keto reductase</fullName>
    </submittedName>
</protein>